<feature type="domain" description="SBP-type" evidence="5">
    <location>
        <begin position="80"/>
        <end position="157"/>
    </location>
</feature>
<gene>
    <name evidence="6" type="ORF">DH2020_034530</name>
</gene>
<evidence type="ECO:0000313" key="7">
    <source>
        <dbReference type="Proteomes" id="UP001318860"/>
    </source>
</evidence>
<dbReference type="SUPFAM" id="SSF103612">
    <property type="entry name" value="SBT domain"/>
    <property type="match status" value="1"/>
</dbReference>
<dbReference type="Pfam" id="PF03110">
    <property type="entry name" value="SBP"/>
    <property type="match status" value="1"/>
</dbReference>
<evidence type="ECO:0000256" key="3">
    <source>
        <dbReference type="ARBA" id="ARBA00022833"/>
    </source>
</evidence>
<keyword evidence="2 4" id="KW-0863">Zinc-finger</keyword>
<dbReference type="InterPro" id="IPR004333">
    <property type="entry name" value="SBP_dom"/>
</dbReference>
<dbReference type="InterPro" id="IPR036893">
    <property type="entry name" value="SBP_sf"/>
</dbReference>
<dbReference type="PANTHER" id="PTHR31251:SF131">
    <property type="entry name" value="SBP-TYPE DOMAIN-CONTAINING PROTEIN"/>
    <property type="match status" value="1"/>
</dbReference>
<evidence type="ECO:0000256" key="2">
    <source>
        <dbReference type="ARBA" id="ARBA00022771"/>
    </source>
</evidence>
<comment type="caution">
    <text evidence="6">The sequence shown here is derived from an EMBL/GenBank/DDBJ whole genome shotgun (WGS) entry which is preliminary data.</text>
</comment>
<dbReference type="PANTHER" id="PTHR31251">
    <property type="entry name" value="SQUAMOSA PROMOTER-BINDING-LIKE PROTEIN 4"/>
    <property type="match status" value="1"/>
</dbReference>
<keyword evidence="1" id="KW-0479">Metal-binding</keyword>
<proteinExistence type="predicted"/>
<dbReference type="InterPro" id="IPR044817">
    <property type="entry name" value="SBP-like"/>
</dbReference>
<dbReference type="Proteomes" id="UP001318860">
    <property type="component" value="Unassembled WGS sequence"/>
</dbReference>
<dbReference type="PROSITE" id="PS51141">
    <property type="entry name" value="ZF_SBP"/>
    <property type="match status" value="1"/>
</dbReference>
<accession>A0ABR0VAX6</accession>
<organism evidence="6 7">
    <name type="scientific">Rehmannia glutinosa</name>
    <name type="common">Chinese foxglove</name>
    <dbReference type="NCBI Taxonomy" id="99300"/>
    <lineage>
        <taxon>Eukaryota</taxon>
        <taxon>Viridiplantae</taxon>
        <taxon>Streptophyta</taxon>
        <taxon>Embryophyta</taxon>
        <taxon>Tracheophyta</taxon>
        <taxon>Spermatophyta</taxon>
        <taxon>Magnoliopsida</taxon>
        <taxon>eudicotyledons</taxon>
        <taxon>Gunneridae</taxon>
        <taxon>Pentapetalae</taxon>
        <taxon>asterids</taxon>
        <taxon>lamiids</taxon>
        <taxon>Lamiales</taxon>
        <taxon>Orobanchaceae</taxon>
        <taxon>Rehmannieae</taxon>
        <taxon>Rehmannia</taxon>
    </lineage>
</organism>
<keyword evidence="7" id="KW-1185">Reference proteome</keyword>
<dbReference type="Gene3D" id="4.10.1100.10">
    <property type="entry name" value="Transcription factor, SBP-box domain"/>
    <property type="match status" value="1"/>
</dbReference>
<evidence type="ECO:0000256" key="1">
    <source>
        <dbReference type="ARBA" id="ARBA00022723"/>
    </source>
</evidence>
<sequence>MSSSDNNALLCGNDLEIGYPISANSQDPPYKSMYGDATGLRLGRQKECGDSFPPNGTKIPVPISSTPTKRSRASYQNMQNPCCQVEGCNLDLKSAKDYHRRHRICESHSKSPKVIVAGMERRFCQQCSRFHELSEFDDKKRSCRRRLFDHNARRRRVQPESIQLTSAGLSSALYDQRQQNLMLNGLPISHSNSTWENGSTSILRQALIRPSKAGGLDGTPCFSGDEIQKSIFELHMDSDKLSPIQSSNPRVLDQCFQLPKTNSPIAPDFVNAHSLLSSNSWSLNEGECASMDGNYNPIMRHSHSEPQHQLSLFHSYYNFPPEPVSLVHSVNLHNEGTSHQHEYQLFKAPY</sequence>
<reference evidence="6 7" key="1">
    <citation type="journal article" date="2021" name="Comput. Struct. Biotechnol. J.">
        <title>De novo genome assembly of the potent medicinal plant Rehmannia glutinosa using nanopore technology.</title>
        <authorList>
            <person name="Ma L."/>
            <person name="Dong C."/>
            <person name="Song C."/>
            <person name="Wang X."/>
            <person name="Zheng X."/>
            <person name="Niu Y."/>
            <person name="Chen S."/>
            <person name="Feng W."/>
        </authorList>
    </citation>
    <scope>NUCLEOTIDE SEQUENCE [LARGE SCALE GENOMIC DNA]</scope>
    <source>
        <strain evidence="6">DH-2019</strain>
    </source>
</reference>
<evidence type="ECO:0000256" key="4">
    <source>
        <dbReference type="PROSITE-ProRule" id="PRU00470"/>
    </source>
</evidence>
<keyword evidence="3" id="KW-0862">Zinc</keyword>
<evidence type="ECO:0000313" key="6">
    <source>
        <dbReference type="EMBL" id="KAK6131733.1"/>
    </source>
</evidence>
<name>A0ABR0VAX6_REHGL</name>
<dbReference type="EMBL" id="JABTTQ020001344">
    <property type="protein sequence ID" value="KAK6131733.1"/>
    <property type="molecule type" value="Genomic_DNA"/>
</dbReference>
<evidence type="ECO:0000259" key="5">
    <source>
        <dbReference type="PROSITE" id="PS51141"/>
    </source>
</evidence>
<protein>
    <recommendedName>
        <fullName evidence="5">SBP-type domain-containing protein</fullName>
    </recommendedName>
</protein>